<dbReference type="AlphaFoldDB" id="A0A174LUQ5"/>
<protein>
    <submittedName>
        <fullName evidence="2">ATPase involved in DNA repair</fullName>
    </submittedName>
</protein>
<accession>A0A174LUQ5</accession>
<dbReference type="Proteomes" id="UP000095544">
    <property type="component" value="Unassembled WGS sequence"/>
</dbReference>
<dbReference type="RefSeq" id="WP_055155114.1">
    <property type="nucleotide sequence ID" value="NZ_CYZU01000071.1"/>
</dbReference>
<evidence type="ECO:0000313" key="2">
    <source>
        <dbReference type="EMBL" id="CUP25249.1"/>
    </source>
</evidence>
<proteinExistence type="predicted"/>
<name>A0A174LUQ5_9FIRM</name>
<dbReference type="OrthoDB" id="1779742at2"/>
<dbReference type="EMBL" id="CYZU01000071">
    <property type="protein sequence ID" value="CUP25249.1"/>
    <property type="molecule type" value="Genomic_DNA"/>
</dbReference>
<feature type="coiled-coil region" evidence="1">
    <location>
        <begin position="178"/>
        <end position="235"/>
    </location>
</feature>
<reference evidence="2 3" key="1">
    <citation type="submission" date="2015-09" db="EMBL/GenBank/DDBJ databases">
        <authorList>
            <consortium name="Pathogen Informatics"/>
        </authorList>
    </citation>
    <scope>NUCLEOTIDE SEQUENCE [LARGE SCALE GENOMIC DNA]</scope>
    <source>
        <strain evidence="2 3">2789STDY5834876</strain>
    </source>
</reference>
<evidence type="ECO:0000256" key="1">
    <source>
        <dbReference type="SAM" id="Coils"/>
    </source>
</evidence>
<feature type="coiled-coil region" evidence="1">
    <location>
        <begin position="91"/>
        <end position="125"/>
    </location>
</feature>
<gene>
    <name evidence="2" type="ORF">ERS852491_04663</name>
</gene>
<feature type="coiled-coil region" evidence="1">
    <location>
        <begin position="7"/>
        <end position="45"/>
    </location>
</feature>
<keyword evidence="1" id="KW-0175">Coiled coil</keyword>
<sequence>MDIEKLRVILEMEKKNYSKELEKARKETKQATDQIEAEMEKVKQSTGKMGYGLDKSQVEIQSTMQKMRDAFSAPLRAIQALREKMAMSNPNVVKTDEYENLQAEIEKTEAKIKSLKREQLDLMDSGKGRVLTAEYKEIAKCVSDAEKRLNSLLAKEEKFRSTGGNTRSRTYKTLMYDIEEARNTLGAYKADLNDIEENGVVSEHSAAWKKLQSQIDEAKEKLKGYNTEQAKMESEGSAYTARGFNTSGMRNASGVGGKFKKIFSGLKNVFSSITTGIKKASGAFGALIQKFATGIPIIKRFTGAVNKNGNAFGGGLFKVLKYSLGIRSLFVLTNRLRGALVNGFKNLAQYSDQTNASLSMLMSSLTQLKNAFATAFAPILEVVAPLLNTLIQKVTQAVSAIGMLFSSLTGKSYFTSAKKVNQDYAASLNQNANSANEANEANKELQRTLLGFDQINKLDDDTYSAPSGGTPGVLDPSDMFEEAPIGNKIKEFADKLKDAWRNADFTEIGQIVADKLNHALENIPWGRIRATLNRIAKSIATFLNGFLERMNWELVGDTIAQGLNTAFEFVNTFVKNFHWDSLGKAIGKLINGACNGLNWDLIHGTLKGIVEGITTSIRNILDTADPKLVGNTLGNYIHSFILIGYTAVTTFPWAKLGKTLGECINGAIEKIDLPMLGTTIGKLITGIFSLFRKLAGTIEWDEVGKEIATGLNNMFKELDPDEIAEGINNVVNGLCEMLGTFLKEVDWGELFGKIVEIWNKLDWKVKLGVTALVIGKALFGALGLVFKSPALSSGLAEAFGGSIATALKAVPMALAGAAGIGFIGFNIFDVFKDMRESIKNKDIFGIVDSIKGFFSLPDIPNSMNAGIKKALDAVGFYDPIREKFADCKEWLIDKGVGTIEGLISGIENKYPDVQAFFKGLPGDIKAQAGNAGSWLLEKGRSAIDGLKSGYESKIGTFFSKVQRLKDETFFAIGDLLGKVRPKGGDIASGLTGGFNDNKKTLLSTISNIPDLIKSGLGDLGTIGRNAIQSFANGFSSVHIPMPHIGMDWSKVTLGKTSFSIPNFRLSWYAAGGFPDAGEMFVARENGPEMVGRMGNRNAVANNGQIVEGIKKGVYDAVVSAFSQFKAGDGQEVNINVYLGTKQVTDVFIEDINNRTISTGVCPIRL</sequence>
<evidence type="ECO:0000313" key="3">
    <source>
        <dbReference type="Proteomes" id="UP000095544"/>
    </source>
</evidence>
<organism evidence="2 3">
    <name type="scientific">Faecalicatena contorta</name>
    <dbReference type="NCBI Taxonomy" id="39482"/>
    <lineage>
        <taxon>Bacteria</taxon>
        <taxon>Bacillati</taxon>
        <taxon>Bacillota</taxon>
        <taxon>Clostridia</taxon>
        <taxon>Lachnospirales</taxon>
        <taxon>Lachnospiraceae</taxon>
        <taxon>Faecalicatena</taxon>
    </lineage>
</organism>
<dbReference type="STRING" id="39482.ERS852491_04663"/>